<dbReference type="AlphaFoldDB" id="A0A0C2TJ71"/>
<reference evidence="3 4" key="1">
    <citation type="submission" date="2014-04" db="EMBL/GenBank/DDBJ databases">
        <title>Evolutionary Origins and Diversification of the Mycorrhizal Mutualists.</title>
        <authorList>
            <consortium name="DOE Joint Genome Institute"/>
            <consortium name="Mycorrhizal Genomics Consortium"/>
            <person name="Kohler A."/>
            <person name="Kuo A."/>
            <person name="Nagy L.G."/>
            <person name="Floudas D."/>
            <person name="Copeland A."/>
            <person name="Barry K.W."/>
            <person name="Cichocki N."/>
            <person name="Veneault-Fourrey C."/>
            <person name="LaButti K."/>
            <person name="Lindquist E.A."/>
            <person name="Lipzen A."/>
            <person name="Lundell T."/>
            <person name="Morin E."/>
            <person name="Murat C."/>
            <person name="Riley R."/>
            <person name="Ohm R."/>
            <person name="Sun H."/>
            <person name="Tunlid A."/>
            <person name="Henrissat B."/>
            <person name="Grigoriev I.V."/>
            <person name="Hibbett D.S."/>
            <person name="Martin F."/>
        </authorList>
    </citation>
    <scope>NUCLEOTIDE SEQUENCE [LARGE SCALE GENOMIC DNA]</scope>
    <source>
        <strain evidence="3 4">Koide BX008</strain>
    </source>
</reference>
<keyword evidence="2" id="KW-0472">Membrane</keyword>
<feature type="compositionally biased region" description="Polar residues" evidence="1">
    <location>
        <begin position="59"/>
        <end position="87"/>
    </location>
</feature>
<keyword evidence="2" id="KW-0812">Transmembrane</keyword>
<evidence type="ECO:0000313" key="4">
    <source>
        <dbReference type="Proteomes" id="UP000054549"/>
    </source>
</evidence>
<sequence length="244" mass="27187">MPSTYRPLLSIHATWSVGRISLRYKSNDLLRYAMIRRVSSNAITTPGGRAFGTSLRALQASQNQTPPPNSSTSATEPNAGHSDNTPEQPRVEAFEGPSQPRQYYERPQPRDLPRIKRKWPVFLGFAVLGLASWAAFLTYATNQEKISSSIFRSICRSVRSDPAVKEVLGEAIRPQPEWWLNGDPFVRGQIGQLQGNIDVCFRVKGSKGAGTVYFTSIRTEKGMPFTTLRFKVIADDGTVLKIQN</sequence>
<dbReference type="Pfam" id="PF08695">
    <property type="entry name" value="Coa1"/>
    <property type="match status" value="1"/>
</dbReference>
<evidence type="ECO:0000256" key="1">
    <source>
        <dbReference type="SAM" id="MobiDB-lite"/>
    </source>
</evidence>
<dbReference type="InterPro" id="IPR042432">
    <property type="entry name" value="Coa1_fungi"/>
</dbReference>
<dbReference type="InParanoid" id="A0A0C2TJ71"/>
<dbReference type="Proteomes" id="UP000054549">
    <property type="component" value="Unassembled WGS sequence"/>
</dbReference>
<accession>A0A0C2TJ71</accession>
<evidence type="ECO:0008006" key="5">
    <source>
        <dbReference type="Google" id="ProtNLM"/>
    </source>
</evidence>
<dbReference type="HOGENOM" id="CLU_1137756_0_0_1"/>
<organism evidence="3 4">
    <name type="scientific">Amanita muscaria (strain Koide BX008)</name>
    <dbReference type="NCBI Taxonomy" id="946122"/>
    <lineage>
        <taxon>Eukaryota</taxon>
        <taxon>Fungi</taxon>
        <taxon>Dikarya</taxon>
        <taxon>Basidiomycota</taxon>
        <taxon>Agaricomycotina</taxon>
        <taxon>Agaricomycetes</taxon>
        <taxon>Agaricomycetidae</taxon>
        <taxon>Agaricales</taxon>
        <taxon>Pluteineae</taxon>
        <taxon>Amanitaceae</taxon>
        <taxon>Amanita</taxon>
    </lineage>
</organism>
<feature type="transmembrane region" description="Helical" evidence="2">
    <location>
        <begin position="119"/>
        <end position="140"/>
    </location>
</feature>
<dbReference type="InterPro" id="IPR014807">
    <property type="entry name" value="Coa1"/>
</dbReference>
<dbReference type="EMBL" id="KN818233">
    <property type="protein sequence ID" value="KIL66999.1"/>
    <property type="molecule type" value="Genomic_DNA"/>
</dbReference>
<protein>
    <recommendedName>
        <fullName evidence="5">DUF1783-domain-containing protein</fullName>
    </recommendedName>
</protein>
<proteinExistence type="predicted"/>
<keyword evidence="2" id="KW-1133">Transmembrane helix</keyword>
<dbReference type="GO" id="GO:0005743">
    <property type="term" value="C:mitochondrial inner membrane"/>
    <property type="evidence" value="ECO:0007669"/>
    <property type="project" value="TreeGrafter"/>
</dbReference>
<dbReference type="PANTHER" id="PTHR28523">
    <property type="entry name" value="CYTOCHROME C OXIDASE ASSEMBLY FACTOR 1"/>
    <property type="match status" value="1"/>
</dbReference>
<feature type="region of interest" description="Disordered" evidence="1">
    <location>
        <begin position="59"/>
        <end position="109"/>
    </location>
</feature>
<dbReference type="GO" id="GO:0033617">
    <property type="term" value="P:mitochondrial respiratory chain complex IV assembly"/>
    <property type="evidence" value="ECO:0007669"/>
    <property type="project" value="InterPro"/>
</dbReference>
<dbReference type="OrthoDB" id="2100652at2759"/>
<name>A0A0C2TJ71_AMAMK</name>
<evidence type="ECO:0000256" key="2">
    <source>
        <dbReference type="SAM" id="Phobius"/>
    </source>
</evidence>
<keyword evidence="4" id="KW-1185">Reference proteome</keyword>
<dbReference type="PANTHER" id="PTHR28523:SF1">
    <property type="entry name" value="CYTOCHROME C OXIDASE ASSEMBLY FACTOR 1"/>
    <property type="match status" value="1"/>
</dbReference>
<evidence type="ECO:0000313" key="3">
    <source>
        <dbReference type="EMBL" id="KIL66999.1"/>
    </source>
</evidence>
<gene>
    <name evidence="3" type="ORF">M378DRAFT_159952</name>
</gene>